<reference evidence="2" key="2">
    <citation type="journal article" date="2018" name="Mol. Plant Microbe Interact.">
        <title>Genome sequence resources for the wheat stripe rust pathogen (Puccinia striiformis f. sp. tritici) and the barley stripe rust pathogen (Puccinia striiformis f. sp. hordei).</title>
        <authorList>
            <person name="Xia C."/>
            <person name="Wang M."/>
            <person name="Yin C."/>
            <person name="Cornejo O.E."/>
            <person name="Hulbert S.H."/>
            <person name="Chen X."/>
        </authorList>
    </citation>
    <scope>NUCLEOTIDE SEQUENCE [LARGE SCALE GENOMIC DNA]</scope>
    <source>
        <strain evidence="2">93-210</strain>
    </source>
</reference>
<comment type="caution">
    <text evidence="1">The sequence shown here is derived from an EMBL/GenBank/DDBJ whole genome shotgun (WGS) entry which is preliminary data.</text>
</comment>
<dbReference type="Proteomes" id="UP001060170">
    <property type="component" value="Chromosome 1"/>
</dbReference>
<gene>
    <name evidence="1" type="ORF">MJO28_000603</name>
</gene>
<sequence>MTNNAEPAGVTVPPEVWAQMQQILASFGPLQGMITPAVPPLAPITTSFTPLAPINPVALASSDTITSQSGQIDLPPAVAPSDSFTDHESELDQSPSDSISAMFNDNEEKDTTPLNEVAEHTPKKDSSIQPAQDLVAITVTQDVVTNFEEYNFTIGKPLDPPPTTARFLLMEQLVSFCQEWAKHHGYAIFKAHSNTGKNVYIKCDRSGDFRGQLINTSGRKTATIKIGCPFKITGSIPTSTKIANKTWSLKIQHGEHNHEPSACPSAHAAHKRLHPEQVLEIMNLSKSNLKPAQILLQLRTSDNKTYATNKTISNVLQKQRRDELAGKTPTQVLLLILKETNWTYDVKVNSSGEILNLFFAHPGSIHLARINHHVALLDSTYKSNWYQLPLLTPSLV</sequence>
<evidence type="ECO:0000313" key="1">
    <source>
        <dbReference type="EMBL" id="KAI7962509.1"/>
    </source>
</evidence>
<name>A0ACC0F0D8_9BASI</name>
<dbReference type="EMBL" id="CM045865">
    <property type="protein sequence ID" value="KAI7962509.1"/>
    <property type="molecule type" value="Genomic_DNA"/>
</dbReference>
<evidence type="ECO:0000313" key="2">
    <source>
        <dbReference type="Proteomes" id="UP001060170"/>
    </source>
</evidence>
<organism evidence="1 2">
    <name type="scientific">Puccinia striiformis f. sp. tritici</name>
    <dbReference type="NCBI Taxonomy" id="168172"/>
    <lineage>
        <taxon>Eukaryota</taxon>
        <taxon>Fungi</taxon>
        <taxon>Dikarya</taxon>
        <taxon>Basidiomycota</taxon>
        <taxon>Pucciniomycotina</taxon>
        <taxon>Pucciniomycetes</taxon>
        <taxon>Pucciniales</taxon>
        <taxon>Pucciniaceae</taxon>
        <taxon>Puccinia</taxon>
    </lineage>
</organism>
<keyword evidence="2" id="KW-1185">Reference proteome</keyword>
<reference evidence="2" key="1">
    <citation type="journal article" date="2018" name="BMC Genomics">
        <title>Genomic insights into host adaptation between the wheat stripe rust pathogen (Puccinia striiformis f. sp. tritici) and the barley stripe rust pathogen (Puccinia striiformis f. sp. hordei).</title>
        <authorList>
            <person name="Xia C."/>
            <person name="Wang M."/>
            <person name="Yin C."/>
            <person name="Cornejo O.E."/>
            <person name="Hulbert S.H."/>
            <person name="Chen X."/>
        </authorList>
    </citation>
    <scope>NUCLEOTIDE SEQUENCE [LARGE SCALE GENOMIC DNA]</scope>
    <source>
        <strain evidence="2">93-210</strain>
    </source>
</reference>
<proteinExistence type="predicted"/>
<accession>A0ACC0F0D8</accession>
<reference evidence="1 2" key="3">
    <citation type="journal article" date="2022" name="Microbiol. Spectr.">
        <title>Folding features and dynamics of 3D genome architecture in plant fungal pathogens.</title>
        <authorList>
            <person name="Xia C."/>
        </authorList>
    </citation>
    <scope>NUCLEOTIDE SEQUENCE [LARGE SCALE GENOMIC DNA]</scope>
    <source>
        <strain evidence="1 2">93-210</strain>
    </source>
</reference>
<protein>
    <submittedName>
        <fullName evidence="1">Uncharacterized protein</fullName>
    </submittedName>
</protein>